<feature type="chain" id="PRO_5042841696" evidence="1">
    <location>
        <begin position="21"/>
        <end position="292"/>
    </location>
</feature>
<comment type="caution">
    <text evidence="2">The sequence shown here is derived from an EMBL/GenBank/DDBJ whole genome shotgun (WGS) entry which is preliminary data.</text>
</comment>
<reference evidence="2" key="2">
    <citation type="submission" date="2023-05" db="EMBL/GenBank/DDBJ databases">
        <authorList>
            <consortium name="Lawrence Berkeley National Laboratory"/>
            <person name="Steindorff A."/>
            <person name="Hensen N."/>
            <person name="Bonometti L."/>
            <person name="Westerberg I."/>
            <person name="Brannstrom I.O."/>
            <person name="Guillou S."/>
            <person name="Cros-Aarteil S."/>
            <person name="Calhoun S."/>
            <person name="Haridas S."/>
            <person name="Kuo A."/>
            <person name="Mondo S."/>
            <person name="Pangilinan J."/>
            <person name="Riley R."/>
            <person name="Labutti K."/>
            <person name="Andreopoulos B."/>
            <person name="Lipzen A."/>
            <person name="Chen C."/>
            <person name="Yanf M."/>
            <person name="Daum C."/>
            <person name="Ng V."/>
            <person name="Clum A."/>
            <person name="Ohm R."/>
            <person name="Martin F."/>
            <person name="Silar P."/>
            <person name="Natvig D."/>
            <person name="Lalanne C."/>
            <person name="Gautier V."/>
            <person name="Ament-Velasquez S.L."/>
            <person name="Kruys A."/>
            <person name="Hutchinson M.I."/>
            <person name="Powell A.J."/>
            <person name="Barry K."/>
            <person name="Miller A.N."/>
            <person name="Grigoriev I.V."/>
            <person name="Debuchy R."/>
            <person name="Gladieux P."/>
            <person name="Thoren M.H."/>
            <person name="Johannesson H."/>
        </authorList>
    </citation>
    <scope>NUCLEOTIDE SEQUENCE</scope>
    <source>
        <strain evidence="2">PSN309</strain>
    </source>
</reference>
<accession>A0AAN6X2U1</accession>
<dbReference type="EMBL" id="MU864355">
    <property type="protein sequence ID" value="KAK4192328.1"/>
    <property type="molecule type" value="Genomic_DNA"/>
</dbReference>
<keyword evidence="3" id="KW-1185">Reference proteome</keyword>
<dbReference type="AlphaFoldDB" id="A0AAN6X2U1"/>
<protein>
    <submittedName>
        <fullName evidence="2">Uncharacterized protein</fullName>
    </submittedName>
</protein>
<proteinExistence type="predicted"/>
<feature type="signal peptide" evidence="1">
    <location>
        <begin position="1"/>
        <end position="20"/>
    </location>
</feature>
<evidence type="ECO:0000313" key="2">
    <source>
        <dbReference type="EMBL" id="KAK4192328.1"/>
    </source>
</evidence>
<sequence>MRFPLTWASFLVLGVDTAHAIPLASLADFNTGNRGPNSRENPNVSLYRSPVLATKRPLVARNFDCSTLAYGLSYVDCEYMSSIGMFAQGLNPTSPNGRMWIGTEGPNTFTFINGAGVPVVLIIWYRKMSDNGASFMNTRQAEITYSLPDTGSAVEISVANGIPGGWSMLYNHTSTLSEYGQISNTFGEFSTGKWATVDVSRLVNMTGDSMIVRVYTGEPRLHPDIQPVCVTDMRTCVYSCRTEGVNMCGNAGSYELLNCGGPNGVRGIDSFGNPTGGCQGWSFGGHIEVIMI</sequence>
<name>A0AAN6X2U1_9PEZI</name>
<evidence type="ECO:0000313" key="3">
    <source>
        <dbReference type="Proteomes" id="UP001302126"/>
    </source>
</evidence>
<reference evidence="2" key="1">
    <citation type="journal article" date="2023" name="Mol. Phylogenet. Evol.">
        <title>Genome-scale phylogeny and comparative genomics of the fungal order Sordariales.</title>
        <authorList>
            <person name="Hensen N."/>
            <person name="Bonometti L."/>
            <person name="Westerberg I."/>
            <person name="Brannstrom I.O."/>
            <person name="Guillou S."/>
            <person name="Cros-Aarteil S."/>
            <person name="Calhoun S."/>
            <person name="Haridas S."/>
            <person name="Kuo A."/>
            <person name="Mondo S."/>
            <person name="Pangilinan J."/>
            <person name="Riley R."/>
            <person name="LaButti K."/>
            <person name="Andreopoulos B."/>
            <person name="Lipzen A."/>
            <person name="Chen C."/>
            <person name="Yan M."/>
            <person name="Daum C."/>
            <person name="Ng V."/>
            <person name="Clum A."/>
            <person name="Steindorff A."/>
            <person name="Ohm R.A."/>
            <person name="Martin F."/>
            <person name="Silar P."/>
            <person name="Natvig D.O."/>
            <person name="Lalanne C."/>
            <person name="Gautier V."/>
            <person name="Ament-Velasquez S.L."/>
            <person name="Kruys A."/>
            <person name="Hutchinson M.I."/>
            <person name="Powell A.J."/>
            <person name="Barry K."/>
            <person name="Miller A.N."/>
            <person name="Grigoriev I.V."/>
            <person name="Debuchy R."/>
            <person name="Gladieux P."/>
            <person name="Hiltunen Thoren M."/>
            <person name="Johannesson H."/>
        </authorList>
    </citation>
    <scope>NUCLEOTIDE SEQUENCE</scope>
    <source>
        <strain evidence="2">PSN309</strain>
    </source>
</reference>
<evidence type="ECO:0000256" key="1">
    <source>
        <dbReference type="SAM" id="SignalP"/>
    </source>
</evidence>
<gene>
    <name evidence="2" type="ORF">QBC35DRAFT_447641</name>
</gene>
<keyword evidence="1" id="KW-0732">Signal</keyword>
<dbReference type="Proteomes" id="UP001302126">
    <property type="component" value="Unassembled WGS sequence"/>
</dbReference>
<organism evidence="2 3">
    <name type="scientific">Podospora australis</name>
    <dbReference type="NCBI Taxonomy" id="1536484"/>
    <lineage>
        <taxon>Eukaryota</taxon>
        <taxon>Fungi</taxon>
        <taxon>Dikarya</taxon>
        <taxon>Ascomycota</taxon>
        <taxon>Pezizomycotina</taxon>
        <taxon>Sordariomycetes</taxon>
        <taxon>Sordariomycetidae</taxon>
        <taxon>Sordariales</taxon>
        <taxon>Podosporaceae</taxon>
        <taxon>Podospora</taxon>
    </lineage>
</organism>